<dbReference type="STRING" id="477245.TU94_30650"/>
<accession>A0A0C5G9Y5</accession>
<dbReference type="HOGENOM" id="CLU_1915842_0_0_11"/>
<dbReference type="KEGG" id="scw:TU94_30650"/>
<gene>
    <name evidence="1" type="ORF">TU94_30650</name>
</gene>
<evidence type="ECO:0000313" key="1">
    <source>
        <dbReference type="EMBL" id="AJP05139.1"/>
    </source>
</evidence>
<dbReference type="AlphaFoldDB" id="A0A0C5G9Y5"/>
<dbReference type="Proteomes" id="UP000032234">
    <property type="component" value="Chromosome"/>
</dbReference>
<organism evidence="1 2">
    <name type="scientific">Streptomyces cyaneogriseus subsp. noncyanogenus</name>
    <dbReference type="NCBI Taxonomy" id="477245"/>
    <lineage>
        <taxon>Bacteria</taxon>
        <taxon>Bacillati</taxon>
        <taxon>Actinomycetota</taxon>
        <taxon>Actinomycetes</taxon>
        <taxon>Kitasatosporales</taxon>
        <taxon>Streptomycetaceae</taxon>
        <taxon>Streptomyces</taxon>
    </lineage>
</organism>
<proteinExistence type="predicted"/>
<keyword evidence="2" id="KW-1185">Reference proteome</keyword>
<name>A0A0C5G9Y5_9ACTN</name>
<sequence length="132" mass="13727">MGGEVGECFGRWPVGGEGSGGGQFACQSAVGYAGQSPPLVRTLCQQVFECVQVGDVLAPVELRGVLPGDDVGGVLAEDDVVAVAGQFVVVGAVLEADVHGHDTWQVVCDRGEEPGIDQQFLLQRHALLDDLP</sequence>
<evidence type="ECO:0000313" key="2">
    <source>
        <dbReference type="Proteomes" id="UP000032234"/>
    </source>
</evidence>
<protein>
    <submittedName>
        <fullName evidence="1">Uncharacterized protein</fullName>
    </submittedName>
</protein>
<dbReference type="EMBL" id="CP010849">
    <property type="protein sequence ID" value="AJP05139.1"/>
    <property type="molecule type" value="Genomic_DNA"/>
</dbReference>
<reference evidence="1 2" key="1">
    <citation type="submission" date="2015-02" db="EMBL/GenBank/DDBJ databases">
        <title>Genome sequence of thermotolerant Streptomyces cyaneogriseus subsp. Noncyanogenus NMWT1, the producer of nematocidal antibiotics nemadectin.</title>
        <authorList>
            <person name="Wang H."/>
            <person name="Li C."/>
            <person name="Xiang W."/>
            <person name="Wang X."/>
        </authorList>
    </citation>
    <scope>NUCLEOTIDE SEQUENCE [LARGE SCALE GENOMIC DNA]</scope>
    <source>
        <strain evidence="1 2">NMWT 1</strain>
    </source>
</reference>